<sequence>MTLYLRKTFAPLSVKNHYHLCKPHVSSYFSLLFFSSTSPKRRQPKSAVPVADYLLNTHLFSPEAAAKASLAFKHLKNPENSDSVLSFLKESGFSKTHLEQMVKNMPKVLSLKLDRTIKPKIKIFQDLGFPPTDIAQVLSTNPMILTRTSNERLLQMILALHKIFGSNGDVSRLLKIAGLFLGYDLKKTMIPNIEFLKSCGICSSQILKDVSNHLRFYFCYPNLLEKSVKRVDEMGFSRDSKMLLCAIRTVGSMKVETWELKLQLCRRLGFSEDDILSMFRKMPHVFSVSGKKIEAVTEFLLGTRKLDITHIVQYPLLLSYSIGKRLKPRIQVMENLERENLLLKEFNLPKINIFQDLGFPSTDIAHIFSTNPLIARASSERLLQSILAFREILGSEEDAFRVLKTFGWLLTHDLKKTMVPNIEFLRSCGICSSQILRHVLVYPILYLYNQVQFMELVKRVVEMGISTTSKMFLCGIRVVGSMNVEIWERKLQLFRKLGFSEDDILSIFRKMPQTFAVSEMKIKEVTELLLGTGKWDIAYVVIYPALLSYSMEKRLKPRMRVLEILERERLLLRESNLGTVCMISNIKFFEKYVLPYSDRVSDLSCMFHEGTTTWAIAAGKSP</sequence>
<name>A0AA89B9X1_9ASTE</name>
<dbReference type="FunFam" id="1.25.70.10:FF:000001">
    <property type="entry name" value="Mitochondrial transcription termination factor-like"/>
    <property type="match status" value="2"/>
</dbReference>
<evidence type="ECO:0000256" key="3">
    <source>
        <dbReference type="ARBA" id="ARBA00022946"/>
    </source>
</evidence>
<dbReference type="PANTHER" id="PTHR13068:SF130">
    <property type="entry name" value="TRANSCRIPTION TERMINATION FACTOR MTERF6, CHLOROPLASTIC_MITOCHONDRIAL-LIKE"/>
    <property type="match status" value="1"/>
</dbReference>
<dbReference type="InterPro" id="IPR003690">
    <property type="entry name" value="MTERF"/>
</dbReference>
<dbReference type="AlphaFoldDB" id="A0AA89B9X1"/>
<keyword evidence="2" id="KW-0804">Transcription</keyword>
<gene>
    <name evidence="4" type="ORF">RJ639_033520</name>
</gene>
<keyword evidence="3" id="KW-0809">Transit peptide</keyword>
<dbReference type="Proteomes" id="UP001188597">
    <property type="component" value="Unassembled WGS sequence"/>
</dbReference>
<evidence type="ECO:0000313" key="5">
    <source>
        <dbReference type="Proteomes" id="UP001188597"/>
    </source>
</evidence>
<keyword evidence="2" id="KW-0805">Transcription regulation</keyword>
<dbReference type="GO" id="GO:0006353">
    <property type="term" value="P:DNA-templated transcription termination"/>
    <property type="evidence" value="ECO:0007669"/>
    <property type="project" value="UniProtKB-KW"/>
</dbReference>
<protein>
    <submittedName>
        <fullName evidence="4">Uncharacterized protein</fullName>
    </submittedName>
</protein>
<dbReference type="EMBL" id="JAVXUP010000219">
    <property type="protein sequence ID" value="KAK3033885.1"/>
    <property type="molecule type" value="Genomic_DNA"/>
</dbReference>
<evidence type="ECO:0000256" key="2">
    <source>
        <dbReference type="ARBA" id="ARBA00022472"/>
    </source>
</evidence>
<dbReference type="Pfam" id="PF02536">
    <property type="entry name" value="mTERF"/>
    <property type="match status" value="3"/>
</dbReference>
<evidence type="ECO:0000313" key="4">
    <source>
        <dbReference type="EMBL" id="KAK3033885.1"/>
    </source>
</evidence>
<organism evidence="4 5">
    <name type="scientific">Escallonia herrerae</name>
    <dbReference type="NCBI Taxonomy" id="1293975"/>
    <lineage>
        <taxon>Eukaryota</taxon>
        <taxon>Viridiplantae</taxon>
        <taxon>Streptophyta</taxon>
        <taxon>Embryophyta</taxon>
        <taxon>Tracheophyta</taxon>
        <taxon>Spermatophyta</taxon>
        <taxon>Magnoliopsida</taxon>
        <taxon>eudicotyledons</taxon>
        <taxon>Gunneridae</taxon>
        <taxon>Pentapetalae</taxon>
        <taxon>asterids</taxon>
        <taxon>campanulids</taxon>
        <taxon>Escalloniales</taxon>
        <taxon>Escalloniaceae</taxon>
        <taxon>Escallonia</taxon>
    </lineage>
</organism>
<dbReference type="SMART" id="SM00733">
    <property type="entry name" value="Mterf"/>
    <property type="match status" value="11"/>
</dbReference>
<comment type="similarity">
    <text evidence="1">Belongs to the mTERF family.</text>
</comment>
<dbReference type="PANTHER" id="PTHR13068">
    <property type="entry name" value="CGI-12 PROTEIN-RELATED"/>
    <property type="match status" value="1"/>
</dbReference>
<evidence type="ECO:0000256" key="1">
    <source>
        <dbReference type="ARBA" id="ARBA00007692"/>
    </source>
</evidence>
<proteinExistence type="inferred from homology"/>
<accession>A0AA89B9X1</accession>
<comment type="caution">
    <text evidence="4">The sequence shown here is derived from an EMBL/GenBank/DDBJ whole genome shotgun (WGS) entry which is preliminary data.</text>
</comment>
<reference evidence="4" key="1">
    <citation type="submission" date="2022-12" db="EMBL/GenBank/DDBJ databases">
        <title>Draft genome assemblies for two species of Escallonia (Escalloniales).</title>
        <authorList>
            <person name="Chanderbali A."/>
            <person name="Dervinis C."/>
            <person name="Anghel I."/>
            <person name="Soltis D."/>
            <person name="Soltis P."/>
            <person name="Zapata F."/>
        </authorList>
    </citation>
    <scope>NUCLEOTIDE SEQUENCE</scope>
    <source>
        <strain evidence="4">UCBG64.0493</strain>
        <tissue evidence="4">Leaf</tissue>
    </source>
</reference>
<dbReference type="GO" id="GO:0003676">
    <property type="term" value="F:nucleic acid binding"/>
    <property type="evidence" value="ECO:0007669"/>
    <property type="project" value="InterPro"/>
</dbReference>
<keyword evidence="5" id="KW-1185">Reference proteome</keyword>
<dbReference type="Gene3D" id="1.25.70.10">
    <property type="entry name" value="Transcription termination factor 3, mitochondrial"/>
    <property type="match status" value="2"/>
</dbReference>
<dbReference type="InterPro" id="IPR038538">
    <property type="entry name" value="MTERF_sf"/>
</dbReference>
<keyword evidence="2" id="KW-0806">Transcription termination</keyword>